<keyword evidence="3" id="KW-1185">Reference proteome</keyword>
<proteinExistence type="predicted"/>
<feature type="region of interest" description="Disordered" evidence="1">
    <location>
        <begin position="49"/>
        <end position="85"/>
    </location>
</feature>
<dbReference type="EMBL" id="UZAU01000813">
    <property type="status" value="NOT_ANNOTATED_CDS"/>
    <property type="molecule type" value="Genomic_DNA"/>
</dbReference>
<feature type="compositionally biased region" description="Basic and acidic residues" evidence="1">
    <location>
        <begin position="76"/>
        <end position="85"/>
    </location>
</feature>
<reference evidence="2" key="2">
    <citation type="submission" date="2021-03" db="UniProtKB">
        <authorList>
            <consortium name="EnsemblPlants"/>
        </authorList>
    </citation>
    <scope>IDENTIFICATION</scope>
</reference>
<protein>
    <submittedName>
        <fullName evidence="2">Uncharacterized protein</fullName>
    </submittedName>
</protein>
<accession>A0A803RAK4</accession>
<sequence>MRFFCMVEILVAATCSRILPNFPTSFSATVNDISGHRTASGNGSRILSAITTGTQPNTTDSTSLGLHGAHPKGHKQNTDRTISDW</sequence>
<dbReference type="EnsemblPlants" id="novel_model_7090_5bd9a17a.1.5bd9b13d">
    <property type="protein sequence ID" value="cds.novel_model_7090_5bd9a17a.1.5bd9b13d"/>
    <property type="gene ID" value="novel_gene_3725_5bd9a17a"/>
</dbReference>
<evidence type="ECO:0000313" key="2">
    <source>
        <dbReference type="EnsemblPlants" id="cds.novel_model_7089_5bd9a17a"/>
    </source>
</evidence>
<dbReference type="OMA" id="AHPSGHK"/>
<dbReference type="Gramene" id="novel_model_7090_5bd9a17a.1.5bd9b13d">
    <property type="protein sequence ID" value="cds.novel_model_7090_5bd9a17a.1.5bd9b13d"/>
    <property type="gene ID" value="novel_gene_3725_5bd9a17a"/>
</dbReference>
<evidence type="ECO:0000313" key="3">
    <source>
        <dbReference type="Proteomes" id="UP000596661"/>
    </source>
</evidence>
<evidence type="ECO:0000256" key="1">
    <source>
        <dbReference type="SAM" id="MobiDB-lite"/>
    </source>
</evidence>
<name>A0A803RAK4_CANSA</name>
<dbReference type="EnsemblPlants" id="novel_model_7089_5bd9a17a">
    <property type="protein sequence ID" value="cds.novel_model_7089_5bd9a17a"/>
    <property type="gene ID" value="novel_gene_3725_5bd9a17a"/>
</dbReference>
<dbReference type="Gramene" id="novel_model_7089_5bd9a17a">
    <property type="protein sequence ID" value="cds.novel_model_7089_5bd9a17a"/>
    <property type="gene ID" value="novel_gene_3725_5bd9a17a"/>
</dbReference>
<dbReference type="Proteomes" id="UP000596661">
    <property type="component" value="Unassembled WGS sequence"/>
</dbReference>
<accession>A0A803RAK5</accession>
<dbReference type="AlphaFoldDB" id="A0A803RAK4"/>
<feature type="compositionally biased region" description="Polar residues" evidence="1">
    <location>
        <begin position="49"/>
        <end position="64"/>
    </location>
</feature>
<reference evidence="3" key="1">
    <citation type="submission" date="2018-11" db="EMBL/GenBank/DDBJ databases">
        <authorList>
            <person name="Grassa J C."/>
        </authorList>
    </citation>
    <scope>NUCLEOTIDE SEQUENCE [LARGE SCALE GENOMIC DNA]</scope>
</reference>
<organism evidence="2 3">
    <name type="scientific">Cannabis sativa</name>
    <name type="common">Hemp</name>
    <name type="synonym">Marijuana</name>
    <dbReference type="NCBI Taxonomy" id="3483"/>
    <lineage>
        <taxon>Eukaryota</taxon>
        <taxon>Viridiplantae</taxon>
        <taxon>Streptophyta</taxon>
        <taxon>Embryophyta</taxon>
        <taxon>Tracheophyta</taxon>
        <taxon>Spermatophyta</taxon>
        <taxon>Magnoliopsida</taxon>
        <taxon>eudicotyledons</taxon>
        <taxon>Gunneridae</taxon>
        <taxon>Pentapetalae</taxon>
        <taxon>rosids</taxon>
        <taxon>fabids</taxon>
        <taxon>Rosales</taxon>
        <taxon>Cannabaceae</taxon>
        <taxon>Cannabis</taxon>
    </lineage>
</organism>